<evidence type="ECO:0000313" key="2">
    <source>
        <dbReference type="EMBL" id="CAG8979290.1"/>
    </source>
</evidence>
<feature type="region of interest" description="Disordered" evidence="1">
    <location>
        <begin position="99"/>
        <end position="120"/>
    </location>
</feature>
<gene>
    <name evidence="2" type="ORF">HYALB_00012673</name>
</gene>
<organism evidence="2 3">
    <name type="scientific">Hymenoscyphus albidus</name>
    <dbReference type="NCBI Taxonomy" id="595503"/>
    <lineage>
        <taxon>Eukaryota</taxon>
        <taxon>Fungi</taxon>
        <taxon>Dikarya</taxon>
        <taxon>Ascomycota</taxon>
        <taxon>Pezizomycotina</taxon>
        <taxon>Leotiomycetes</taxon>
        <taxon>Helotiales</taxon>
        <taxon>Helotiaceae</taxon>
        <taxon>Hymenoscyphus</taxon>
    </lineage>
</organism>
<dbReference type="Proteomes" id="UP000701801">
    <property type="component" value="Unassembled WGS sequence"/>
</dbReference>
<evidence type="ECO:0000256" key="1">
    <source>
        <dbReference type="SAM" id="MobiDB-lite"/>
    </source>
</evidence>
<feature type="compositionally biased region" description="Low complexity" evidence="1">
    <location>
        <begin position="99"/>
        <end position="114"/>
    </location>
</feature>
<reference evidence="2" key="1">
    <citation type="submission" date="2021-07" db="EMBL/GenBank/DDBJ databases">
        <authorList>
            <person name="Durling M."/>
        </authorList>
    </citation>
    <scope>NUCLEOTIDE SEQUENCE</scope>
</reference>
<keyword evidence="3" id="KW-1185">Reference proteome</keyword>
<accession>A0A9N9Q4E0</accession>
<protein>
    <submittedName>
        <fullName evidence="2">Uncharacterized protein</fullName>
    </submittedName>
</protein>
<dbReference type="AlphaFoldDB" id="A0A9N9Q4E0"/>
<sequence>MLEIPAVALLQEQRRKPYPGVASLRKPITGYEPSPTCPIAERPRSLETGYWTLRLQKVEELNFSALLVLGNGQLEKSLLASATPFPARSVVLVSTCAVNPSSRPARNAPPSASPQLTTMA</sequence>
<comment type="caution">
    <text evidence="2">The sequence shown here is derived from an EMBL/GenBank/DDBJ whole genome shotgun (WGS) entry which is preliminary data.</text>
</comment>
<dbReference type="EMBL" id="CAJVRM010000306">
    <property type="protein sequence ID" value="CAG8979290.1"/>
    <property type="molecule type" value="Genomic_DNA"/>
</dbReference>
<proteinExistence type="predicted"/>
<name>A0A9N9Q4E0_9HELO</name>
<evidence type="ECO:0000313" key="3">
    <source>
        <dbReference type="Proteomes" id="UP000701801"/>
    </source>
</evidence>